<dbReference type="eggNOG" id="KOG1619">
    <property type="taxonomic scope" value="Eukaryota"/>
</dbReference>
<evidence type="ECO:0000256" key="2">
    <source>
        <dbReference type="ARBA" id="ARBA00004141"/>
    </source>
</evidence>
<dbReference type="InterPro" id="IPR043205">
    <property type="entry name" value="CYB561/CYBRD1-like"/>
</dbReference>
<dbReference type="STRING" id="3068.D8TQW1"/>
<keyword evidence="6" id="KW-0479">Metal-binding</keyword>
<dbReference type="CDD" id="cd08554">
    <property type="entry name" value="Cyt_b561"/>
    <property type="match status" value="1"/>
</dbReference>
<feature type="transmembrane region" description="Helical" evidence="12">
    <location>
        <begin position="149"/>
        <end position="167"/>
    </location>
</feature>
<gene>
    <name evidence="14" type="ORF">VOLCADRAFT_116942</name>
</gene>
<keyword evidence="10 12" id="KW-0472">Membrane</keyword>
<dbReference type="GO" id="GO:0046872">
    <property type="term" value="F:metal ion binding"/>
    <property type="evidence" value="ECO:0007669"/>
    <property type="project" value="UniProtKB-KW"/>
</dbReference>
<protein>
    <recommendedName>
        <fullName evidence="13">Cytochrome b561 domain-containing protein</fullName>
    </recommendedName>
</protein>
<evidence type="ECO:0000256" key="7">
    <source>
        <dbReference type="ARBA" id="ARBA00022982"/>
    </source>
</evidence>
<evidence type="ECO:0000313" key="15">
    <source>
        <dbReference type="Proteomes" id="UP000001058"/>
    </source>
</evidence>
<keyword evidence="3" id="KW-0813">Transport</keyword>
<feature type="transmembrane region" description="Helical" evidence="12">
    <location>
        <begin position="226"/>
        <end position="246"/>
    </location>
</feature>
<dbReference type="OrthoDB" id="907479at2759"/>
<evidence type="ECO:0000256" key="11">
    <source>
        <dbReference type="SAM" id="MobiDB-lite"/>
    </source>
</evidence>
<keyword evidence="5 12" id="KW-0812">Transmembrane</keyword>
<dbReference type="InParanoid" id="D8TQW1"/>
<dbReference type="Proteomes" id="UP000001058">
    <property type="component" value="Unassembled WGS sequence"/>
</dbReference>
<reference evidence="14 15" key="1">
    <citation type="journal article" date="2010" name="Science">
        <title>Genomic analysis of organismal complexity in the multicellular green alga Volvox carteri.</title>
        <authorList>
            <person name="Prochnik S.E."/>
            <person name="Umen J."/>
            <person name="Nedelcu A.M."/>
            <person name="Hallmann A."/>
            <person name="Miller S.M."/>
            <person name="Nishii I."/>
            <person name="Ferris P."/>
            <person name="Kuo A."/>
            <person name="Mitros T."/>
            <person name="Fritz-Laylin L.K."/>
            <person name="Hellsten U."/>
            <person name="Chapman J."/>
            <person name="Simakov O."/>
            <person name="Rensing S.A."/>
            <person name="Terry A."/>
            <person name="Pangilinan J."/>
            <person name="Kapitonov V."/>
            <person name="Jurka J."/>
            <person name="Salamov A."/>
            <person name="Shapiro H."/>
            <person name="Schmutz J."/>
            <person name="Grimwood J."/>
            <person name="Lindquist E."/>
            <person name="Lucas S."/>
            <person name="Grigoriev I.V."/>
            <person name="Schmitt R."/>
            <person name="Kirk D."/>
            <person name="Rokhsar D.S."/>
        </authorList>
    </citation>
    <scope>NUCLEOTIDE SEQUENCE [LARGE SCALE GENOMIC DNA]</scope>
    <source>
        <strain evidence="15">f. Nagariensis / Eve</strain>
    </source>
</reference>
<accession>D8TQW1</accession>
<feature type="compositionally biased region" description="Acidic residues" evidence="11">
    <location>
        <begin position="294"/>
        <end position="305"/>
    </location>
</feature>
<dbReference type="GO" id="GO:0016491">
    <property type="term" value="F:oxidoreductase activity"/>
    <property type="evidence" value="ECO:0007669"/>
    <property type="project" value="InterPro"/>
</dbReference>
<name>D8TQW1_VOLCA</name>
<feature type="transmembrane region" description="Helical" evidence="12">
    <location>
        <begin position="71"/>
        <end position="91"/>
    </location>
</feature>
<dbReference type="GO" id="GO:0016020">
    <property type="term" value="C:membrane"/>
    <property type="evidence" value="ECO:0007669"/>
    <property type="project" value="UniProtKB-SubCell"/>
</dbReference>
<dbReference type="InterPro" id="IPR006593">
    <property type="entry name" value="Cyt_b561/ferric_Rdtase_TM"/>
</dbReference>
<dbReference type="PROSITE" id="PS50939">
    <property type="entry name" value="CYTOCHROME_B561"/>
    <property type="match status" value="1"/>
</dbReference>
<keyword evidence="8 12" id="KW-1133">Transmembrane helix</keyword>
<sequence length="316" mass="33668">MTGIDDPFGIQPARWIIGPPAPRGTAFLARACSLAIMVLVGHWVRVPLHGVGIKPETNGYPDGTNDTSKLFNWHPVLMTLGFVVFMAEALLSYQAPIIPGLPREVRKRIHLGCHLAATVCVFLGFVAVLQSHRLKLPDPMPDWYSPHSFLGLTAIALVGLQVLVGLYSYVWPRLGLSHRMALGPLHRFWGAAAWLAALGAVATGLQEKVTFMQMKTLTRKDLFGPAVRLPAVVLPLLVVLALLVLYHQVPPASKASTPEGFGGSPSPGGSGSSGSAGRMASSRALLKGGRPAGEDEDEEEGEGSGDAEAALGRRRV</sequence>
<evidence type="ECO:0000256" key="1">
    <source>
        <dbReference type="ARBA" id="ARBA00001970"/>
    </source>
</evidence>
<dbReference type="Pfam" id="PF03188">
    <property type="entry name" value="Cytochrom_B561"/>
    <property type="match status" value="1"/>
</dbReference>
<evidence type="ECO:0000256" key="12">
    <source>
        <dbReference type="SAM" id="Phobius"/>
    </source>
</evidence>
<organism evidence="15">
    <name type="scientific">Volvox carteri f. nagariensis</name>
    <dbReference type="NCBI Taxonomy" id="3068"/>
    <lineage>
        <taxon>Eukaryota</taxon>
        <taxon>Viridiplantae</taxon>
        <taxon>Chlorophyta</taxon>
        <taxon>core chlorophytes</taxon>
        <taxon>Chlorophyceae</taxon>
        <taxon>CS clade</taxon>
        <taxon>Chlamydomonadales</taxon>
        <taxon>Volvocaceae</taxon>
        <taxon>Volvox</taxon>
    </lineage>
</organism>
<comment type="cofactor">
    <cofactor evidence="1">
        <name>heme b</name>
        <dbReference type="ChEBI" id="CHEBI:60344"/>
    </cofactor>
</comment>
<feature type="transmembrane region" description="Helical" evidence="12">
    <location>
        <begin position="111"/>
        <end position="129"/>
    </location>
</feature>
<evidence type="ECO:0000256" key="10">
    <source>
        <dbReference type="ARBA" id="ARBA00023136"/>
    </source>
</evidence>
<comment type="subcellular location">
    <subcellularLocation>
        <location evidence="2">Membrane</location>
        <topology evidence="2">Multi-pass membrane protein</topology>
    </subcellularLocation>
</comment>
<feature type="region of interest" description="Disordered" evidence="11">
    <location>
        <begin position="253"/>
        <end position="316"/>
    </location>
</feature>
<keyword evidence="9" id="KW-0408">Iron</keyword>
<dbReference type="PANTHER" id="PTHR10106">
    <property type="entry name" value="CYTOCHROME B561-RELATED"/>
    <property type="match status" value="1"/>
</dbReference>
<dbReference type="KEGG" id="vcn:VOLCADRAFT_116942"/>
<dbReference type="RefSeq" id="XP_002948844.1">
    <property type="nucleotide sequence ID" value="XM_002948798.1"/>
</dbReference>
<evidence type="ECO:0000256" key="4">
    <source>
        <dbReference type="ARBA" id="ARBA00022617"/>
    </source>
</evidence>
<evidence type="ECO:0000256" key="6">
    <source>
        <dbReference type="ARBA" id="ARBA00022723"/>
    </source>
</evidence>
<feature type="compositionally biased region" description="Gly residues" evidence="11">
    <location>
        <begin position="260"/>
        <end position="274"/>
    </location>
</feature>
<dbReference type="SMART" id="SM00665">
    <property type="entry name" value="B561"/>
    <property type="match status" value="1"/>
</dbReference>
<dbReference type="FunCoup" id="D8TQW1">
    <property type="interactions" value="879"/>
</dbReference>
<keyword evidence="7" id="KW-0249">Electron transport</keyword>
<dbReference type="PANTHER" id="PTHR10106:SF0">
    <property type="entry name" value="LD36721P"/>
    <property type="match status" value="1"/>
</dbReference>
<evidence type="ECO:0000256" key="8">
    <source>
        <dbReference type="ARBA" id="ARBA00022989"/>
    </source>
</evidence>
<dbReference type="AlphaFoldDB" id="D8TQW1"/>
<feature type="domain" description="Cytochrome b561" evidence="13">
    <location>
        <begin position="28"/>
        <end position="243"/>
    </location>
</feature>
<evidence type="ECO:0000256" key="5">
    <source>
        <dbReference type="ARBA" id="ARBA00022692"/>
    </source>
</evidence>
<evidence type="ECO:0000259" key="13">
    <source>
        <dbReference type="PROSITE" id="PS50939"/>
    </source>
</evidence>
<dbReference type="GeneID" id="9623426"/>
<proteinExistence type="predicted"/>
<keyword evidence="4" id="KW-0349">Heme</keyword>
<evidence type="ECO:0000313" key="14">
    <source>
        <dbReference type="EMBL" id="EFJ50224.1"/>
    </source>
</evidence>
<keyword evidence="15" id="KW-1185">Reference proteome</keyword>
<evidence type="ECO:0000256" key="3">
    <source>
        <dbReference type="ARBA" id="ARBA00022448"/>
    </source>
</evidence>
<feature type="transmembrane region" description="Helical" evidence="12">
    <location>
        <begin position="188"/>
        <end position="206"/>
    </location>
</feature>
<evidence type="ECO:0000256" key="9">
    <source>
        <dbReference type="ARBA" id="ARBA00023004"/>
    </source>
</evidence>
<dbReference type="Gene3D" id="1.20.120.1770">
    <property type="match status" value="1"/>
</dbReference>
<dbReference type="EMBL" id="GL378332">
    <property type="protein sequence ID" value="EFJ50224.1"/>
    <property type="molecule type" value="Genomic_DNA"/>
</dbReference>